<dbReference type="RefSeq" id="WP_213218059.1">
    <property type="nucleotide sequence ID" value="NZ_QTKU01000007.1"/>
</dbReference>
<accession>A0A944GVQ6</accession>
<feature type="transmembrane region" description="Helical" evidence="1">
    <location>
        <begin position="163"/>
        <end position="184"/>
    </location>
</feature>
<gene>
    <name evidence="2" type="ORF">DYI23_21090</name>
</gene>
<organism evidence="2 3">
    <name type="scientific">Roseibium polysiphoniae</name>
    <dbReference type="NCBI Taxonomy" id="2571221"/>
    <lineage>
        <taxon>Bacteria</taxon>
        <taxon>Pseudomonadati</taxon>
        <taxon>Pseudomonadota</taxon>
        <taxon>Alphaproteobacteria</taxon>
        <taxon>Hyphomicrobiales</taxon>
        <taxon>Stappiaceae</taxon>
        <taxon>Roseibium</taxon>
    </lineage>
</organism>
<comment type="caution">
    <text evidence="2">The sequence shown here is derived from an EMBL/GenBank/DDBJ whole genome shotgun (WGS) entry which is preliminary data.</text>
</comment>
<proteinExistence type="predicted"/>
<dbReference type="EMBL" id="QTKU01000007">
    <property type="protein sequence ID" value="MBS8262735.1"/>
    <property type="molecule type" value="Genomic_DNA"/>
</dbReference>
<feature type="transmembrane region" description="Helical" evidence="1">
    <location>
        <begin position="12"/>
        <end position="33"/>
    </location>
</feature>
<reference evidence="2" key="2">
    <citation type="journal article" date="2021" name="Microorganisms">
        <title>Bacterial Dimethylsulfoniopropionate Biosynthesis in the East China Sea.</title>
        <authorList>
            <person name="Liu J."/>
            <person name="Zhang Y."/>
            <person name="Liu J."/>
            <person name="Zhong H."/>
            <person name="Williams B.T."/>
            <person name="Zheng Y."/>
            <person name="Curson A.R.J."/>
            <person name="Sun C."/>
            <person name="Sun H."/>
            <person name="Song D."/>
            <person name="Wagner Mackenzie B."/>
            <person name="Bermejo Martinez A."/>
            <person name="Todd J.D."/>
            <person name="Zhang X.H."/>
        </authorList>
    </citation>
    <scope>NUCLEOTIDE SEQUENCE</scope>
    <source>
        <strain evidence="2">AESS21</strain>
    </source>
</reference>
<keyword evidence="1" id="KW-1133">Transmembrane helix</keyword>
<evidence type="ECO:0000313" key="3">
    <source>
        <dbReference type="Proteomes" id="UP000705379"/>
    </source>
</evidence>
<feature type="transmembrane region" description="Helical" evidence="1">
    <location>
        <begin position="131"/>
        <end position="151"/>
    </location>
</feature>
<dbReference type="Proteomes" id="UP000705379">
    <property type="component" value="Unassembled WGS sequence"/>
</dbReference>
<feature type="transmembrane region" description="Helical" evidence="1">
    <location>
        <begin position="68"/>
        <end position="90"/>
    </location>
</feature>
<evidence type="ECO:0000256" key="1">
    <source>
        <dbReference type="SAM" id="Phobius"/>
    </source>
</evidence>
<reference evidence="2" key="1">
    <citation type="submission" date="2018-08" db="EMBL/GenBank/DDBJ databases">
        <authorList>
            <person name="Jin W."/>
            <person name="Wang H."/>
            <person name="Yang Y."/>
            <person name="Li M."/>
            <person name="Liu J."/>
        </authorList>
    </citation>
    <scope>NUCLEOTIDE SEQUENCE</scope>
    <source>
        <strain evidence="2">AESS21</strain>
    </source>
</reference>
<name>A0A944GVQ6_9HYPH</name>
<feature type="transmembrane region" description="Helical" evidence="1">
    <location>
        <begin position="205"/>
        <end position="225"/>
    </location>
</feature>
<dbReference type="Gene3D" id="1.20.1530.20">
    <property type="match status" value="1"/>
</dbReference>
<dbReference type="AlphaFoldDB" id="A0A944GVQ6"/>
<dbReference type="InterPro" id="IPR038770">
    <property type="entry name" value="Na+/solute_symporter_sf"/>
</dbReference>
<feature type="transmembrane region" description="Helical" evidence="1">
    <location>
        <begin position="102"/>
        <end position="124"/>
    </location>
</feature>
<protein>
    <submittedName>
        <fullName evidence="2">Sodium:proton symporter</fullName>
    </submittedName>
</protein>
<feature type="transmembrane region" description="Helical" evidence="1">
    <location>
        <begin position="231"/>
        <end position="253"/>
    </location>
</feature>
<feature type="transmembrane region" description="Helical" evidence="1">
    <location>
        <begin position="274"/>
        <end position="293"/>
    </location>
</feature>
<evidence type="ECO:0000313" key="2">
    <source>
        <dbReference type="EMBL" id="MBS8262735.1"/>
    </source>
</evidence>
<feature type="transmembrane region" description="Helical" evidence="1">
    <location>
        <begin position="39"/>
        <end position="56"/>
    </location>
</feature>
<sequence>MIRSAMSALGWIGQRGTLALTASILIGMTLPFLSAYARPFITEAVFALLVLAFLRVDPDAVRQRSKRPVIFILASCWIMIAVPLFAAAALALFGGETLDPQVILTIFIVSAAPPVMSAPAFIYLMGLNGALSLTILIASTVLTPLTAPFMAELMIGDALDLDSLELALSLGTLLGGSLLVATVIRKVVGSERIVAGKSNIDGLNVLVLLFFAVAAMDGVAASFATRPGLTFAIAALTFVVAFFQIGIAMLVFYRVDRADAFAIAHSAGNRNMGLMVAALGGSLPELTWLWFALGQLPIYMLPMILKPLVRQLIAKPEKNLLENS</sequence>
<keyword evidence="1" id="KW-0812">Transmembrane</keyword>
<keyword evidence="1" id="KW-0472">Membrane</keyword>